<feature type="transmembrane region" description="Helical" evidence="1">
    <location>
        <begin position="6"/>
        <end position="27"/>
    </location>
</feature>
<name>A0A845QW73_9CLOT</name>
<reference evidence="2 3" key="1">
    <citation type="submission" date="2018-08" db="EMBL/GenBank/DDBJ databases">
        <title>Murine metabolic-syndrome-specific gut microbial biobank.</title>
        <authorList>
            <person name="Liu C."/>
        </authorList>
    </citation>
    <scope>NUCLEOTIDE SEQUENCE [LARGE SCALE GENOMIC DNA]</scope>
    <source>
        <strain evidence="2 3">583</strain>
    </source>
</reference>
<dbReference type="Gene3D" id="2.40.50.660">
    <property type="match status" value="1"/>
</dbReference>
<dbReference type="RefSeq" id="WP_160196721.1">
    <property type="nucleotide sequence ID" value="NZ_QXXA01000005.1"/>
</dbReference>
<evidence type="ECO:0000313" key="2">
    <source>
        <dbReference type="EMBL" id="NBI06244.1"/>
    </source>
</evidence>
<keyword evidence="1" id="KW-0472">Membrane</keyword>
<dbReference type="AlphaFoldDB" id="A0A845QW73"/>
<evidence type="ECO:0000256" key="1">
    <source>
        <dbReference type="SAM" id="Phobius"/>
    </source>
</evidence>
<dbReference type="InterPro" id="IPR019635">
    <property type="entry name" value="DUF2500"/>
</dbReference>
<sequence>MKLDSISDIFIWIITPLAVIILVVFAFKTIIESSMWFSNNYKYFVKKKGKVIGKREEFISNSNETFLEIDQNNYYVKFQLDDRSEVEMKVTRSKYDKLNINDEGYLTYKGNILMNFDKEEKI</sequence>
<accession>A0A845QW73</accession>
<protein>
    <submittedName>
        <fullName evidence="2">DUF2500 family protein</fullName>
    </submittedName>
</protein>
<organism evidence="2 3">
    <name type="scientific">Senegalia massiliensis</name>
    <dbReference type="NCBI Taxonomy" id="1720316"/>
    <lineage>
        <taxon>Bacteria</taxon>
        <taxon>Bacillati</taxon>
        <taxon>Bacillota</taxon>
        <taxon>Clostridia</taxon>
        <taxon>Eubacteriales</taxon>
        <taxon>Clostridiaceae</taxon>
        <taxon>Senegalia</taxon>
    </lineage>
</organism>
<dbReference type="Pfam" id="PF10694">
    <property type="entry name" value="DUF2500"/>
    <property type="match status" value="1"/>
</dbReference>
<keyword evidence="3" id="KW-1185">Reference proteome</keyword>
<proteinExistence type="predicted"/>
<dbReference type="EMBL" id="QXXA01000005">
    <property type="protein sequence ID" value="NBI06244.1"/>
    <property type="molecule type" value="Genomic_DNA"/>
</dbReference>
<comment type="caution">
    <text evidence="2">The sequence shown here is derived from an EMBL/GenBank/DDBJ whole genome shotgun (WGS) entry which is preliminary data.</text>
</comment>
<evidence type="ECO:0000313" key="3">
    <source>
        <dbReference type="Proteomes" id="UP000467132"/>
    </source>
</evidence>
<keyword evidence="1" id="KW-1133">Transmembrane helix</keyword>
<dbReference type="Proteomes" id="UP000467132">
    <property type="component" value="Unassembled WGS sequence"/>
</dbReference>
<keyword evidence="1" id="KW-0812">Transmembrane</keyword>
<gene>
    <name evidence="2" type="ORF">D3Z33_05130</name>
</gene>
<dbReference type="OrthoDB" id="282886at2"/>